<dbReference type="Pfam" id="PF01753">
    <property type="entry name" value="zf-MYND"/>
    <property type="match status" value="1"/>
</dbReference>
<proteinExistence type="predicted"/>
<gene>
    <name evidence="6" type="ORF">D0Z07_1614</name>
</gene>
<comment type="caution">
    <text evidence="6">The sequence shown here is derived from an EMBL/GenBank/DDBJ whole genome shotgun (WGS) entry which is preliminary data.</text>
</comment>
<dbReference type="InterPro" id="IPR002893">
    <property type="entry name" value="Znf_MYND"/>
</dbReference>
<keyword evidence="1" id="KW-0479">Metal-binding</keyword>
<dbReference type="EMBL" id="VNKQ01000004">
    <property type="protein sequence ID" value="KAG0651381.1"/>
    <property type="molecule type" value="Genomic_DNA"/>
</dbReference>
<evidence type="ECO:0000256" key="3">
    <source>
        <dbReference type="ARBA" id="ARBA00022833"/>
    </source>
</evidence>
<evidence type="ECO:0000256" key="4">
    <source>
        <dbReference type="PROSITE-ProRule" id="PRU00134"/>
    </source>
</evidence>
<reference evidence="6" key="1">
    <citation type="submission" date="2019-07" db="EMBL/GenBank/DDBJ databases">
        <title>Hyphodiscus hymeniophilus genome sequencing and assembly.</title>
        <authorList>
            <person name="Kramer G."/>
            <person name="Nodwell J."/>
        </authorList>
    </citation>
    <scope>NUCLEOTIDE SEQUENCE</scope>
    <source>
        <strain evidence="6">ATCC 34498</strain>
    </source>
</reference>
<keyword evidence="3" id="KW-0862">Zinc</keyword>
<keyword evidence="2 4" id="KW-0863">Zinc-finger</keyword>
<organism evidence="6 7">
    <name type="scientific">Hyphodiscus hymeniophilus</name>
    <dbReference type="NCBI Taxonomy" id="353542"/>
    <lineage>
        <taxon>Eukaryota</taxon>
        <taxon>Fungi</taxon>
        <taxon>Dikarya</taxon>
        <taxon>Ascomycota</taxon>
        <taxon>Pezizomycotina</taxon>
        <taxon>Leotiomycetes</taxon>
        <taxon>Helotiales</taxon>
        <taxon>Hyphodiscaceae</taxon>
        <taxon>Hyphodiscus</taxon>
    </lineage>
</organism>
<protein>
    <submittedName>
        <fullName evidence="6">SET and MYND domain-containing</fullName>
    </submittedName>
</protein>
<keyword evidence="7" id="KW-1185">Reference proteome</keyword>
<evidence type="ECO:0000313" key="6">
    <source>
        <dbReference type="EMBL" id="KAG0651381.1"/>
    </source>
</evidence>
<dbReference type="OrthoDB" id="432970at2759"/>
<dbReference type="SUPFAM" id="SSF144232">
    <property type="entry name" value="HIT/MYND zinc finger-like"/>
    <property type="match status" value="1"/>
</dbReference>
<dbReference type="AlphaFoldDB" id="A0A9P6VN06"/>
<dbReference type="GO" id="GO:0008270">
    <property type="term" value="F:zinc ion binding"/>
    <property type="evidence" value="ECO:0007669"/>
    <property type="project" value="UniProtKB-KW"/>
</dbReference>
<feature type="domain" description="MYND-type" evidence="5">
    <location>
        <begin position="72"/>
        <end position="112"/>
    </location>
</feature>
<dbReference type="Gene3D" id="6.10.140.2220">
    <property type="match status" value="1"/>
</dbReference>
<dbReference type="PROSITE" id="PS50865">
    <property type="entry name" value="ZF_MYND_2"/>
    <property type="match status" value="1"/>
</dbReference>
<evidence type="ECO:0000256" key="1">
    <source>
        <dbReference type="ARBA" id="ARBA00022723"/>
    </source>
</evidence>
<evidence type="ECO:0000313" key="7">
    <source>
        <dbReference type="Proteomes" id="UP000785200"/>
    </source>
</evidence>
<accession>A0A9P6VN06</accession>
<sequence length="276" mass="31039">MAFSSTSEQRKHSITDVRKCVAKSPDLAPLPLHAQTPRLLVECVDSPPLYNLPLIFTTPLPTPYELVMAQTCASCAKAEPATSLTRCAKFHTTFYCSRDCQKADWKAHKKSYALNAANNASTPDNESTPTRRAVQIERPFHRLNSKTWLHDRPEEDVYKLLIDSYRLRLEDDYTFEDDAAEDSIYAGEDDSRVGFHKFLRRAEEKRGLLPPWWSKAKADACVMSGFRVEAGNVRASLACAVEKSDVVEGYGSPLMPMQMQVENREVAGTNVDASRF</sequence>
<evidence type="ECO:0000259" key="5">
    <source>
        <dbReference type="PROSITE" id="PS50865"/>
    </source>
</evidence>
<evidence type="ECO:0000256" key="2">
    <source>
        <dbReference type="ARBA" id="ARBA00022771"/>
    </source>
</evidence>
<dbReference type="Proteomes" id="UP000785200">
    <property type="component" value="Unassembled WGS sequence"/>
</dbReference>
<name>A0A9P6VN06_9HELO</name>